<keyword evidence="1" id="KW-1133">Transmembrane helix</keyword>
<feature type="transmembrane region" description="Helical" evidence="1">
    <location>
        <begin position="78"/>
        <end position="97"/>
    </location>
</feature>
<comment type="caution">
    <text evidence="2">The sequence shown here is derived from an EMBL/GenBank/DDBJ whole genome shotgun (WGS) entry which is preliminary data.</text>
</comment>
<evidence type="ECO:0008006" key="4">
    <source>
        <dbReference type="Google" id="ProtNLM"/>
    </source>
</evidence>
<keyword evidence="1" id="KW-0812">Transmembrane</keyword>
<feature type="transmembrane region" description="Helical" evidence="1">
    <location>
        <begin position="216"/>
        <end position="238"/>
    </location>
</feature>
<accession>A0A6F9Y744</accession>
<evidence type="ECO:0000313" key="2">
    <source>
        <dbReference type="EMBL" id="GET13140.1"/>
    </source>
</evidence>
<feature type="transmembrane region" description="Helical" evidence="1">
    <location>
        <begin position="288"/>
        <end position="308"/>
    </location>
</feature>
<feature type="transmembrane region" description="Helical" evidence="1">
    <location>
        <begin position="109"/>
        <end position="127"/>
    </location>
</feature>
<feature type="transmembrane region" description="Helical" evidence="1">
    <location>
        <begin position="33"/>
        <end position="52"/>
    </location>
</feature>
<protein>
    <recommendedName>
        <fullName evidence="4">EpsG family protein</fullName>
    </recommendedName>
</protein>
<keyword evidence="1" id="KW-0472">Membrane</keyword>
<dbReference type="Pfam" id="PF14897">
    <property type="entry name" value="EpsG"/>
    <property type="match status" value="1"/>
</dbReference>
<gene>
    <name evidence="2" type="ORF">SN811_16400</name>
</gene>
<reference evidence="2 3" key="1">
    <citation type="submission" date="2019-10" db="EMBL/GenBank/DDBJ databases">
        <title>Lactobacillus agilis SN811 Whole Genome Sequencing Project.</title>
        <authorList>
            <person name="Suzuki S."/>
            <person name="Endo A."/>
            <person name="Maeno S."/>
            <person name="Shiwa Y."/>
            <person name="Matsutani M."/>
            <person name="Kajikawa A."/>
        </authorList>
    </citation>
    <scope>NUCLEOTIDE SEQUENCE [LARGE SCALE GENOMIC DNA]</scope>
    <source>
        <strain evidence="2 3">SN811</strain>
    </source>
</reference>
<evidence type="ECO:0000256" key="1">
    <source>
        <dbReference type="SAM" id="Phobius"/>
    </source>
</evidence>
<proteinExistence type="predicted"/>
<dbReference type="EMBL" id="BLAP01000065">
    <property type="protein sequence ID" value="GET13140.1"/>
    <property type="molecule type" value="Genomic_DNA"/>
</dbReference>
<dbReference type="Proteomes" id="UP000494160">
    <property type="component" value="Unassembled WGS sequence"/>
</dbReference>
<dbReference type="AlphaFoldDB" id="A0A6F9Y744"/>
<dbReference type="RefSeq" id="WP_172577656.1">
    <property type="nucleotide sequence ID" value="NZ_BLAP01000065.1"/>
</dbReference>
<name>A0A6F9Y744_9LACO</name>
<feature type="transmembrane region" description="Helical" evidence="1">
    <location>
        <begin position="179"/>
        <end position="204"/>
    </location>
</feature>
<feature type="transmembrane region" description="Helical" evidence="1">
    <location>
        <begin position="139"/>
        <end position="167"/>
    </location>
</feature>
<sequence>MLIYLLVFLISTLLIYIANKINDSVGTRIRKKILYYVIVTIALLIPSILAGMRDFSIGTDVLVYGNAWFQNALQMVNFQIYSAWATSSSIGYLYAAINFVVSRFTNDPHVLYFYISLLENVFVYWAIRRQKDWLNTPYAMLVYFLLFYNYNLNILRQGLATVVILWGFKYVREQKLIKYILTVWVAYGFHNTAYFGIVIYLVYWIATNKISKNLKYLLIVGFVLGLAFFKKIVGLLLAHGILGDRYIGYIDGSATRGGFFAQLLLGLPILIYALVATLGKENSKLHGVFYLVILGCMMSVLNLNATFLSRLTQYINFMYIIFWPILIQNGDIRFTGYNIESSRKIVYVAVTFYLLAYWYIIYVYTKSGQTVPYIIDPMYRHLFQW</sequence>
<dbReference type="InterPro" id="IPR049458">
    <property type="entry name" value="EpsG-like"/>
</dbReference>
<feature type="transmembrane region" description="Helical" evidence="1">
    <location>
        <begin position="344"/>
        <end position="364"/>
    </location>
</feature>
<organism evidence="2 3">
    <name type="scientific">Ligilactobacillus agilis</name>
    <dbReference type="NCBI Taxonomy" id="1601"/>
    <lineage>
        <taxon>Bacteria</taxon>
        <taxon>Bacillati</taxon>
        <taxon>Bacillota</taxon>
        <taxon>Bacilli</taxon>
        <taxon>Lactobacillales</taxon>
        <taxon>Lactobacillaceae</taxon>
        <taxon>Ligilactobacillus</taxon>
    </lineage>
</organism>
<evidence type="ECO:0000313" key="3">
    <source>
        <dbReference type="Proteomes" id="UP000494160"/>
    </source>
</evidence>
<feature type="transmembrane region" description="Helical" evidence="1">
    <location>
        <begin position="258"/>
        <end position="276"/>
    </location>
</feature>